<sequence>MSTVVDLKTKEEKDAELDRRIEALRKKNEALVRRYQEIEEDKKKAEQEGIAVKTHPPRKGRPQDGRPQDGRPHDGRPHDGRPHDGPPEGDRRRTEKENFTVTIDLSKPAGEKRVKNEWKKGPPRGRRDSEEGDVPRQLDDSPPRRPGSGRLSRGGQRGGGQRPDRREQRPDRPLADPRQAHDRPPREDRGPGMEGPGEVPGRGAPRGGRRARGGRGRDDGGPQGGDRMSKEWEEKRRQNIEKMNEEMEMIAEYERGQRPTEGDKPIRNFLDDPRRSGPVPDMDRKEGSRRHVRNWGGLDFDNVKTGSEQEKEWTSRRSGGGPWSGRGSTDMTMSMTGRERAEYLRWKKEREEIDEERLARHRNATGQWKREWDAQKTDTMFKEDPAVATEDMLPDKAGSRRDDVKRPPQAPTFGDFLGQGRGPREGERGERGRGRERGQRQSYSMHDNRWEGEKEDQNEEKQDLPKRERTQKKEERKPKVSSPQKIEKRSDAEEDDDEWSDVEVGDEEEGEEEEGEEEEQEQEGENRQSPTKSPGSEMAAGKSVPTSPFPSPQQSDATPKEKRKLRPKINITSAQETRGSSECTKPLSPFSLLDGHQPVTDWGEEMEMQSPRSSIGESPLKPPGTEGSPAQVRVQKDGLDSSPGTAEPELEKVLQSVVVTAAALSAEPLIQVKTAPSLSSEPVYATTTPPENEETVTPSAQETSAASNQEEETVTPSAQETSAASNQEEETVTPSAQETSAASNQEEETVTPSAQETSAASNQEEETVTPSAQETSAASNQEEETITPSAQKTPAAPPENEETVTPSAQETSAASNQEEETITPSAQETSAAPSENEETVTPSAQETSAAPTQEEETVTPLAQETSAAPTQEEETVTLPAQETSAAIPENEEIVTPSAQETLAASTQKEETVTPSSQETPASLTYGNNPAPVETADAAVADAAVAEADQSPSEPAHLIETIPVTSAQTSSG</sequence>
<accession>A0ACC2FV29</accession>
<reference evidence="1" key="1">
    <citation type="submission" date="2021-05" db="EMBL/GenBank/DDBJ databases">
        <authorList>
            <person name="Pan Q."/>
            <person name="Jouanno E."/>
            <person name="Zahm M."/>
            <person name="Klopp C."/>
            <person name="Cabau C."/>
            <person name="Louis A."/>
            <person name="Berthelot C."/>
            <person name="Parey E."/>
            <person name="Roest Crollius H."/>
            <person name="Montfort J."/>
            <person name="Robinson-Rechavi M."/>
            <person name="Bouchez O."/>
            <person name="Lampietro C."/>
            <person name="Lopez Roques C."/>
            <person name="Donnadieu C."/>
            <person name="Postlethwait J."/>
            <person name="Bobe J."/>
            <person name="Dillon D."/>
            <person name="Chandos A."/>
            <person name="von Hippel F."/>
            <person name="Guiguen Y."/>
        </authorList>
    </citation>
    <scope>NUCLEOTIDE SEQUENCE</scope>
    <source>
        <strain evidence="1">YG-Jan2019</strain>
    </source>
</reference>
<comment type="caution">
    <text evidence="1">The sequence shown here is derived from an EMBL/GenBank/DDBJ whole genome shotgun (WGS) entry which is preliminary data.</text>
</comment>
<organism evidence="1 2">
    <name type="scientific">Dallia pectoralis</name>
    <name type="common">Alaska blackfish</name>
    <dbReference type="NCBI Taxonomy" id="75939"/>
    <lineage>
        <taxon>Eukaryota</taxon>
        <taxon>Metazoa</taxon>
        <taxon>Chordata</taxon>
        <taxon>Craniata</taxon>
        <taxon>Vertebrata</taxon>
        <taxon>Euteleostomi</taxon>
        <taxon>Actinopterygii</taxon>
        <taxon>Neopterygii</taxon>
        <taxon>Teleostei</taxon>
        <taxon>Protacanthopterygii</taxon>
        <taxon>Esociformes</taxon>
        <taxon>Umbridae</taxon>
        <taxon>Dallia</taxon>
    </lineage>
</organism>
<dbReference type="Proteomes" id="UP001157502">
    <property type="component" value="Chromosome 21"/>
</dbReference>
<proteinExistence type="predicted"/>
<dbReference type="EMBL" id="CM055748">
    <property type="protein sequence ID" value="KAJ7995212.1"/>
    <property type="molecule type" value="Genomic_DNA"/>
</dbReference>
<keyword evidence="2" id="KW-1185">Reference proteome</keyword>
<gene>
    <name evidence="1" type="ORF">DPEC_G00242200</name>
</gene>
<evidence type="ECO:0000313" key="1">
    <source>
        <dbReference type="EMBL" id="KAJ7995212.1"/>
    </source>
</evidence>
<name>A0ACC2FV29_DALPE</name>
<protein>
    <submittedName>
        <fullName evidence="1">Uncharacterized protein</fullName>
    </submittedName>
</protein>
<evidence type="ECO:0000313" key="2">
    <source>
        <dbReference type="Proteomes" id="UP001157502"/>
    </source>
</evidence>